<keyword evidence="16" id="KW-0325">Glycoprotein</keyword>
<evidence type="ECO:0000256" key="6">
    <source>
        <dbReference type="ARBA" id="ARBA00007317"/>
    </source>
</evidence>
<dbReference type="GO" id="GO:0005739">
    <property type="term" value="C:mitochondrion"/>
    <property type="evidence" value="ECO:0007669"/>
    <property type="project" value="UniProtKB-SubCell"/>
</dbReference>
<evidence type="ECO:0000256" key="4">
    <source>
        <dbReference type="ARBA" id="ARBA00005145"/>
    </source>
</evidence>
<dbReference type="EC" id="2.3.1.61" evidence="7"/>
<feature type="transmembrane region" description="Helical" evidence="19">
    <location>
        <begin position="593"/>
        <end position="616"/>
    </location>
</feature>
<dbReference type="InterPro" id="IPR003016">
    <property type="entry name" value="2-oxoA_DH_lipoyl-BS"/>
</dbReference>
<feature type="region of interest" description="Disordered" evidence="18">
    <location>
        <begin position="1136"/>
        <end position="1178"/>
    </location>
</feature>
<keyword evidence="23" id="KW-1185">Reference proteome</keyword>
<name>A0A232ETF9_9HYME</name>
<accession>A0A232ETF9</accession>
<keyword evidence="12" id="KW-0809">Transit peptide</keyword>
<dbReference type="InterPro" id="IPR023213">
    <property type="entry name" value="CAT-like_dom_sf"/>
</dbReference>
<feature type="region of interest" description="Disordered" evidence="18">
    <location>
        <begin position="28"/>
        <end position="54"/>
    </location>
</feature>
<feature type="compositionally biased region" description="Low complexity" evidence="18">
    <location>
        <begin position="1216"/>
        <end position="1228"/>
    </location>
</feature>
<evidence type="ECO:0000256" key="19">
    <source>
        <dbReference type="SAM" id="Phobius"/>
    </source>
</evidence>
<dbReference type="EMBL" id="NNAY01002276">
    <property type="protein sequence ID" value="OXU21649.1"/>
    <property type="molecule type" value="Genomic_DNA"/>
</dbReference>
<feature type="transmembrane region" description="Helical" evidence="19">
    <location>
        <begin position="459"/>
        <end position="478"/>
    </location>
</feature>
<evidence type="ECO:0000256" key="17">
    <source>
        <dbReference type="ARBA" id="ARBA00023315"/>
    </source>
</evidence>
<dbReference type="GO" id="GO:0097108">
    <property type="term" value="F:hedgehog family protein binding"/>
    <property type="evidence" value="ECO:0007669"/>
    <property type="project" value="TreeGrafter"/>
</dbReference>
<feature type="transmembrane region" description="Helical" evidence="19">
    <location>
        <begin position="522"/>
        <end position="544"/>
    </location>
</feature>
<comment type="caution">
    <text evidence="22">The sequence shown here is derived from an EMBL/GenBank/DDBJ whole genome shotgun (WGS) entry which is preliminary data.</text>
</comment>
<feature type="domain" description="Lipoyl-binding" evidence="21">
    <location>
        <begin position="1300"/>
        <end position="1374"/>
    </location>
</feature>
<feature type="domain" description="SSD" evidence="20">
    <location>
        <begin position="458"/>
        <end position="618"/>
    </location>
</feature>
<dbReference type="Pfam" id="PF12349">
    <property type="entry name" value="Sterol-sensing"/>
    <property type="match status" value="1"/>
</dbReference>
<dbReference type="Proteomes" id="UP000215335">
    <property type="component" value="Unassembled WGS sequence"/>
</dbReference>
<evidence type="ECO:0000256" key="18">
    <source>
        <dbReference type="SAM" id="MobiDB-lite"/>
    </source>
</evidence>
<comment type="subcellular location">
    <subcellularLocation>
        <location evidence="2">Membrane</location>
        <topology evidence="2">Multi-pass membrane protein</topology>
    </subcellularLocation>
    <subcellularLocation>
        <location evidence="3">Mitochondrion</location>
    </subcellularLocation>
</comment>
<keyword evidence="8" id="KW-0816">Tricarboxylic acid cycle</keyword>
<dbReference type="GO" id="GO:0045252">
    <property type="term" value="C:oxoglutarate dehydrogenase complex"/>
    <property type="evidence" value="ECO:0007669"/>
    <property type="project" value="InterPro"/>
</dbReference>
<dbReference type="Pfam" id="PF00364">
    <property type="entry name" value="Biotin_lipoyl"/>
    <property type="match status" value="1"/>
</dbReference>
<dbReference type="PROSITE" id="PS00189">
    <property type="entry name" value="LIPOYL"/>
    <property type="match status" value="1"/>
</dbReference>
<evidence type="ECO:0000256" key="15">
    <source>
        <dbReference type="ARBA" id="ARBA00023136"/>
    </source>
</evidence>
<dbReference type="PROSITE" id="PS50156">
    <property type="entry name" value="SSD"/>
    <property type="match status" value="1"/>
</dbReference>
<dbReference type="GO" id="GO:0005886">
    <property type="term" value="C:plasma membrane"/>
    <property type="evidence" value="ECO:0007669"/>
    <property type="project" value="TreeGrafter"/>
</dbReference>
<evidence type="ECO:0000313" key="23">
    <source>
        <dbReference type="Proteomes" id="UP000215335"/>
    </source>
</evidence>
<keyword evidence="10 19" id="KW-0812">Transmembrane</keyword>
<feature type="region of interest" description="Disordered" evidence="18">
    <location>
        <begin position="1"/>
        <end position="20"/>
    </location>
</feature>
<dbReference type="OrthoDB" id="5873834at2759"/>
<dbReference type="PROSITE" id="PS50968">
    <property type="entry name" value="BIOTINYL_LIPOYL"/>
    <property type="match status" value="1"/>
</dbReference>
<keyword evidence="13 19" id="KW-1133">Transmembrane helix</keyword>
<evidence type="ECO:0000256" key="7">
    <source>
        <dbReference type="ARBA" id="ARBA00012945"/>
    </source>
</evidence>
<dbReference type="GO" id="GO:0008158">
    <property type="term" value="F:hedgehog receptor activity"/>
    <property type="evidence" value="ECO:0007669"/>
    <property type="project" value="TreeGrafter"/>
</dbReference>
<dbReference type="Gene3D" id="2.40.50.100">
    <property type="match status" value="1"/>
</dbReference>
<sequence>MVAASGPTGILAGRPSASPSTECLEVNVASNKKHQQKQETRTKKNGNGPKHRHETDLYIRPSWTDAALALDQIEKGKADGQKWAVWVRARLQDQLCQLGYFLYRNAGKVLFVAICVLAAISLGLRAVQFHTKVDQLWIQEGGRLENELRYIADTVGETPASTHQLVIQAPKHHGANILHTAALKEHLAVLRNATQVTVSLFDTSWTLKDLCYKPSIPMFENSMTEKIFDNIIPCAIITPLDCFWEGSKMLGAHVAYVPSHIWNEPLKWTSLNPTLMLEEMKKRFAQYSFSYKILEDYMKRAGITNGYLDKPCLDPRDPECPESAPNKHSLQVPDIGAELTGGCYGFAAKFMHWPEELLVGGAKHNKTGQLTRAAALQTVIQIMGEREFYDYYARVDTDKVKYTDWTQEKATQVLETWQREFTKQVKLQQNTTDSRPYNLFAFSTTSMNDILGKYSELSFVRIIVGSGLMFLYAGVVLIRWNDRVKSQSGIGIAGVMLVIASLAAGLGFCALLGIPFNATSTQIVPFLILGLGIHDMFLLTHTYAELSVYDLPRNQQTGVVLKRAGLSILLTGLCNVVSFFAAAIIPIPALRVFSLQAAVLLLFNLGAMLLIFPAMISLDLRRRRAGLYDIMCCVRANDSESQEACTQVHSRCKLASINNNESFAGEEETLTGFSSNDCYSFSPTQLVAKHYAKFVTRPFTKVIGVMLLAALLTASTWQALRLDDGLDLADLVPLRSDEHAFLSAQTKHFGFYNMFAITGRDFEYPNNQKLLLDYHESFMRIKNVIKNDDGGLPEFWLTIFRDWLRNLQESFDRDYKNNCLNAEGWFRNASDEGILAYKLLAQTGHVDNPIDKSLITQVRLVNSEGIINPRAFYNYLSAWATNDAFAYGASQANLRPQPRQWFYGDDEELKIPKSMPITYAQMPFYLHKLTETTDITELITSVRQLCRKFEEKGLPNFPSGIPFIFWEQYMDLRSCLGIALLVALIASIIVVGILLLNAWAAILVGAVLAGVVLQLLGIMGLCGIKLSAVPAVLLVVSVGISVHFTVHICLSFVTCVGSRDRRVRLALEHMYAPVVHGALTTLLAVLMLAFSEFEFIVRYFFLVLVCLIGVGLVNGLFFFPILLSLIGPSAEVIPNEHPDRISTPTPPSSPIVRRSSSKPPAPPRRPHKIENARLHAEPSLTTITEEPNSWHSQQESCIIVQPEVKVETSTCGNQNCSGSDTSCSSRTSPVPPPSHITTKVTATLTAKVEVHTPLTRPTSCVRAQRVLDRHVHNSHTKPHVFQSWSIQSRYIRSTSSLWEMKDVVVPAFADSISEGDVRWEKKEGDQVKEDDVLCEIETDKTSVPVPSPVAGVLKNILKKDGDTVTPGTKLCQIDVGATGGAAPSKAAEAPKAEAPKAPEPAKAAPPPPPPAAAAPPPPSHAPPPPPPPPASAPPPPQAPKASMPVAAIKHAQSLEGAKVQLPPQDYTREIIGTRTEQRVKMNRMRLRIAERLKDAQNTNAMLTTFNEIDMSALIDFRKSNQESFQKKYGLKLGFMSPFIAASAYALKDQPVVNAVIDGTDIVYRDYVDISVAVATPKGLVVPVLRSVENKNFAEIEIAMAVVGDKARKGKISVEDMDGGTFTISNGGVFGSLMGTPIINPPQSAILGMHGVFDRPIAVKGQVVIRPMMYVALTYDHRLIDGREAVMFLRKIKDAVEDPRIILAGL</sequence>
<dbReference type="GO" id="GO:0005119">
    <property type="term" value="F:smoothened binding"/>
    <property type="evidence" value="ECO:0007669"/>
    <property type="project" value="TreeGrafter"/>
</dbReference>
<dbReference type="InterPro" id="IPR000089">
    <property type="entry name" value="Biotin_lipoyl"/>
</dbReference>
<dbReference type="InterPro" id="IPR011053">
    <property type="entry name" value="Single_hybrid_motif"/>
</dbReference>
<dbReference type="Gene3D" id="3.30.559.10">
    <property type="entry name" value="Chloramphenicol acetyltransferase-like domain"/>
    <property type="match status" value="1"/>
</dbReference>
<evidence type="ECO:0000256" key="10">
    <source>
        <dbReference type="ARBA" id="ARBA00022692"/>
    </source>
</evidence>
<evidence type="ECO:0000256" key="11">
    <source>
        <dbReference type="ARBA" id="ARBA00022823"/>
    </source>
</evidence>
<dbReference type="InterPro" id="IPR000731">
    <property type="entry name" value="SSD"/>
</dbReference>
<feature type="region of interest" description="Disordered" evidence="18">
    <location>
        <begin position="1215"/>
        <end position="1235"/>
    </location>
</feature>
<dbReference type="InterPro" id="IPR053958">
    <property type="entry name" value="HMGCR/SNAP/NPC1-like_SSD"/>
</dbReference>
<feature type="transmembrane region" description="Helical" evidence="19">
    <location>
        <begin position="1070"/>
        <end position="1090"/>
    </location>
</feature>
<evidence type="ECO:0000256" key="3">
    <source>
        <dbReference type="ARBA" id="ARBA00004173"/>
    </source>
</evidence>
<dbReference type="STRING" id="543379.A0A232ETF9"/>
<reference evidence="22 23" key="1">
    <citation type="journal article" date="2017" name="Curr. Biol.">
        <title>The Evolution of Venom by Co-option of Single-Copy Genes.</title>
        <authorList>
            <person name="Martinson E.O."/>
            <person name="Mrinalini"/>
            <person name="Kelkar Y.D."/>
            <person name="Chang C.H."/>
            <person name="Werren J.H."/>
        </authorList>
    </citation>
    <scope>NUCLEOTIDE SEQUENCE [LARGE SCALE GENOMIC DNA]</scope>
    <source>
        <strain evidence="22 23">Alberta</strain>
        <tissue evidence="22">Whole body</tissue>
    </source>
</reference>
<gene>
    <name evidence="22" type="ORF">TSAR_014962</name>
</gene>
<dbReference type="InterPro" id="IPR006255">
    <property type="entry name" value="SucB"/>
</dbReference>
<dbReference type="SUPFAM" id="SSF52777">
    <property type="entry name" value="CoA-dependent acyltransferases"/>
    <property type="match status" value="1"/>
</dbReference>
<dbReference type="CDD" id="cd06849">
    <property type="entry name" value="lipoyl_domain"/>
    <property type="match status" value="1"/>
</dbReference>
<dbReference type="NCBIfam" id="NF004309">
    <property type="entry name" value="PRK05704.1"/>
    <property type="match status" value="1"/>
</dbReference>
<proteinExistence type="inferred from homology"/>
<evidence type="ECO:0000256" key="16">
    <source>
        <dbReference type="ARBA" id="ARBA00023180"/>
    </source>
</evidence>
<dbReference type="SUPFAM" id="SSF51230">
    <property type="entry name" value="Single hybrid motif"/>
    <property type="match status" value="1"/>
</dbReference>
<evidence type="ECO:0000259" key="21">
    <source>
        <dbReference type="PROSITE" id="PS50968"/>
    </source>
</evidence>
<feature type="transmembrane region" description="Helical" evidence="19">
    <location>
        <begin position="490"/>
        <end position="516"/>
    </location>
</feature>
<dbReference type="Gene3D" id="1.20.1640.10">
    <property type="entry name" value="Multidrug efflux transporter AcrB transmembrane domain"/>
    <property type="match status" value="2"/>
</dbReference>
<evidence type="ECO:0000256" key="12">
    <source>
        <dbReference type="ARBA" id="ARBA00022946"/>
    </source>
</evidence>
<comment type="similarity">
    <text evidence="6">Belongs to the 2-oxoacid dehydrogenase family.</text>
</comment>
<comment type="similarity">
    <text evidence="5">Belongs to the patched family.</text>
</comment>
<dbReference type="FunFam" id="3.30.559.10:FF:000006">
    <property type="entry name" value="Dihydrolipoyllysine-residue succinyltransferase component of 2-oxoglutarate dehydrogenase complex, mitochondrial"/>
    <property type="match status" value="1"/>
</dbReference>
<evidence type="ECO:0000256" key="14">
    <source>
        <dbReference type="ARBA" id="ARBA00023128"/>
    </source>
</evidence>
<keyword evidence="11" id="KW-0450">Lipoyl</keyword>
<keyword evidence="17" id="KW-0012">Acyltransferase</keyword>
<feature type="compositionally biased region" description="Pro residues" evidence="18">
    <location>
        <begin position="1403"/>
        <end position="1438"/>
    </location>
</feature>
<protein>
    <recommendedName>
        <fullName evidence="7">dihydrolipoyllysine-residue succinyltransferase</fullName>
        <ecNumber evidence="7">2.3.1.61</ecNumber>
    </recommendedName>
</protein>
<dbReference type="PANTHER" id="PTHR46022:SF1">
    <property type="entry name" value="PROTEIN PATCHED"/>
    <property type="match status" value="1"/>
</dbReference>
<evidence type="ECO:0000256" key="8">
    <source>
        <dbReference type="ARBA" id="ARBA00022532"/>
    </source>
</evidence>
<evidence type="ECO:0000259" key="20">
    <source>
        <dbReference type="PROSITE" id="PS50156"/>
    </source>
</evidence>
<feature type="transmembrane region" description="Helical" evidence="19">
    <location>
        <begin position="1096"/>
        <end position="1119"/>
    </location>
</feature>
<keyword evidence="9" id="KW-0808">Transferase</keyword>
<organism evidence="22 23">
    <name type="scientific">Trichomalopsis sarcophagae</name>
    <dbReference type="NCBI Taxonomy" id="543379"/>
    <lineage>
        <taxon>Eukaryota</taxon>
        <taxon>Metazoa</taxon>
        <taxon>Ecdysozoa</taxon>
        <taxon>Arthropoda</taxon>
        <taxon>Hexapoda</taxon>
        <taxon>Insecta</taxon>
        <taxon>Pterygota</taxon>
        <taxon>Neoptera</taxon>
        <taxon>Endopterygota</taxon>
        <taxon>Hymenoptera</taxon>
        <taxon>Apocrita</taxon>
        <taxon>Proctotrupomorpha</taxon>
        <taxon>Chalcidoidea</taxon>
        <taxon>Pteromalidae</taxon>
        <taxon>Pteromalinae</taxon>
        <taxon>Trichomalopsis</taxon>
    </lineage>
</organism>
<feature type="transmembrane region" description="Helical" evidence="19">
    <location>
        <begin position="1003"/>
        <end position="1026"/>
    </location>
</feature>
<comment type="cofactor">
    <cofactor evidence="1">
        <name>(R)-lipoate</name>
        <dbReference type="ChEBI" id="CHEBI:83088"/>
    </cofactor>
</comment>
<dbReference type="GO" id="GO:0006099">
    <property type="term" value="P:tricarboxylic acid cycle"/>
    <property type="evidence" value="ECO:0007669"/>
    <property type="project" value="UniProtKB-KW"/>
</dbReference>
<feature type="transmembrane region" description="Helical" evidence="19">
    <location>
        <begin position="1032"/>
        <end position="1058"/>
    </location>
</feature>
<evidence type="ECO:0000256" key="5">
    <source>
        <dbReference type="ARBA" id="ARBA00005585"/>
    </source>
</evidence>
<evidence type="ECO:0000256" key="2">
    <source>
        <dbReference type="ARBA" id="ARBA00004141"/>
    </source>
</evidence>
<keyword evidence="14" id="KW-0496">Mitochondrion</keyword>
<dbReference type="SUPFAM" id="SSF82866">
    <property type="entry name" value="Multidrug efflux transporter AcrB transmembrane domain"/>
    <property type="match status" value="2"/>
</dbReference>
<evidence type="ECO:0000313" key="22">
    <source>
        <dbReference type="EMBL" id="OXU21649.1"/>
    </source>
</evidence>
<dbReference type="InterPro" id="IPR001078">
    <property type="entry name" value="2-oxoacid_DH_actylTfrase"/>
</dbReference>
<dbReference type="NCBIfam" id="TIGR01347">
    <property type="entry name" value="sucB"/>
    <property type="match status" value="1"/>
</dbReference>
<evidence type="ECO:0000256" key="1">
    <source>
        <dbReference type="ARBA" id="ARBA00001938"/>
    </source>
</evidence>
<dbReference type="UniPathway" id="UPA00868">
    <property type="reaction ID" value="UER00840"/>
</dbReference>
<dbReference type="GO" id="GO:0004149">
    <property type="term" value="F:dihydrolipoyllysine-residue succinyltransferase activity"/>
    <property type="evidence" value="ECO:0007669"/>
    <property type="project" value="UniProtKB-EC"/>
</dbReference>
<feature type="transmembrane region" description="Helical" evidence="19">
    <location>
        <begin position="565"/>
        <end position="587"/>
    </location>
</feature>
<keyword evidence="15 19" id="KW-0472">Membrane</keyword>
<feature type="transmembrane region" description="Helical" evidence="19">
    <location>
        <begin position="976"/>
        <end position="996"/>
    </location>
</feature>
<feature type="region of interest" description="Disordered" evidence="18">
    <location>
        <begin position="1375"/>
        <end position="1444"/>
    </location>
</feature>
<dbReference type="GO" id="GO:0045879">
    <property type="term" value="P:negative regulation of smoothened signaling pathway"/>
    <property type="evidence" value="ECO:0007669"/>
    <property type="project" value="TreeGrafter"/>
</dbReference>
<evidence type="ECO:0000256" key="13">
    <source>
        <dbReference type="ARBA" id="ARBA00022989"/>
    </source>
</evidence>
<dbReference type="Pfam" id="PF00198">
    <property type="entry name" value="2-oxoacid_dh"/>
    <property type="match status" value="1"/>
</dbReference>
<comment type="pathway">
    <text evidence="4">Amino-acid degradation; L-lysine degradation via saccharopine pathway; glutaryl-CoA from L-lysine: step 6/6.</text>
</comment>
<evidence type="ECO:0000256" key="9">
    <source>
        <dbReference type="ARBA" id="ARBA00022679"/>
    </source>
</evidence>
<dbReference type="GO" id="GO:0033512">
    <property type="term" value="P:L-lysine catabolic process to acetyl-CoA via saccharopine"/>
    <property type="evidence" value="ECO:0007669"/>
    <property type="project" value="UniProtKB-UniPathway"/>
</dbReference>
<dbReference type="PANTHER" id="PTHR46022">
    <property type="entry name" value="PROTEIN PATCHED"/>
    <property type="match status" value="1"/>
</dbReference>